<gene>
    <name evidence="1" type="ORF">A3C61_00150</name>
</gene>
<protein>
    <submittedName>
        <fullName evidence="1">Uncharacterized protein</fullName>
    </submittedName>
</protein>
<name>A0A1F8F6D0_9BACT</name>
<dbReference type="AlphaFoldDB" id="A0A1F8F6D0"/>
<comment type="caution">
    <text evidence="1">The sequence shown here is derived from an EMBL/GenBank/DDBJ whole genome shotgun (WGS) entry which is preliminary data.</text>
</comment>
<evidence type="ECO:0000313" key="1">
    <source>
        <dbReference type="EMBL" id="OGN07829.1"/>
    </source>
</evidence>
<accession>A0A1F8F6D0</accession>
<proteinExistence type="predicted"/>
<reference evidence="1 2" key="1">
    <citation type="journal article" date="2016" name="Nat. Commun.">
        <title>Thousands of microbial genomes shed light on interconnected biogeochemical processes in an aquifer system.</title>
        <authorList>
            <person name="Anantharaman K."/>
            <person name="Brown C.T."/>
            <person name="Hug L.A."/>
            <person name="Sharon I."/>
            <person name="Castelle C.J."/>
            <person name="Probst A.J."/>
            <person name="Thomas B.C."/>
            <person name="Singh A."/>
            <person name="Wilkins M.J."/>
            <person name="Karaoz U."/>
            <person name="Brodie E.L."/>
            <person name="Williams K.H."/>
            <person name="Hubbard S.S."/>
            <person name="Banfield J.F."/>
        </authorList>
    </citation>
    <scope>NUCLEOTIDE SEQUENCE [LARGE SCALE GENOMIC DNA]</scope>
</reference>
<organism evidence="1 2">
    <name type="scientific">Candidatus Yanofskybacteria bacterium RIFCSPHIGHO2_02_FULL_39_10</name>
    <dbReference type="NCBI Taxonomy" id="1802674"/>
    <lineage>
        <taxon>Bacteria</taxon>
        <taxon>Candidatus Yanofskyibacteriota</taxon>
    </lineage>
</organism>
<dbReference type="EMBL" id="MGJO01000063">
    <property type="protein sequence ID" value="OGN07829.1"/>
    <property type="molecule type" value="Genomic_DNA"/>
</dbReference>
<evidence type="ECO:0000313" key="2">
    <source>
        <dbReference type="Proteomes" id="UP000178908"/>
    </source>
</evidence>
<sequence>MSELRPEFKLLVECLECLHSGEELEFTQEELEIMRVRILLCSHIAESSQEIELVVRSEHFWNIRHKDCEQRNPKESEPELPRELMDVSTLGQKPNTALEITPCDRKFLASLRIKAD</sequence>
<dbReference type="Proteomes" id="UP000178908">
    <property type="component" value="Unassembled WGS sequence"/>
</dbReference>